<dbReference type="SUPFAM" id="SSF47413">
    <property type="entry name" value="lambda repressor-like DNA-binding domains"/>
    <property type="match status" value="1"/>
</dbReference>
<reference evidence="3" key="1">
    <citation type="journal article" date="2020" name="Microorganisms">
        <title>Isolation, Genomic and Metabolomic Characterization of Streptomyces tendae VITAKN with Quorum Sensing Inhibitory Activity from Southern India.</title>
        <authorList>
            <person name="Ishaque N.M."/>
            <person name="Burgsdorf I."/>
            <person name="Limlingan Malit J.J."/>
            <person name="Saha S."/>
            <person name="Teta R."/>
            <person name="Ewe D."/>
            <person name="Kannabiran K."/>
            <person name="Hrouzek P."/>
            <person name="Steindler L."/>
            <person name="Costantino V."/>
            <person name="Saurav K."/>
        </authorList>
    </citation>
    <scope>NUCLEOTIDE SEQUENCE</scope>
    <source>
        <strain evidence="3">VITAKN</strain>
    </source>
</reference>
<dbReference type="SMART" id="SM00530">
    <property type="entry name" value="HTH_XRE"/>
    <property type="match status" value="1"/>
</dbReference>
<dbReference type="RefSeq" id="WP_164461232.1">
    <property type="nucleotide sequence ID" value="NZ_JAAIFS010000015.1"/>
</dbReference>
<comment type="caution">
    <text evidence="3">The sequence shown here is derived from an EMBL/GenBank/DDBJ whole genome shotgun (WGS) entry which is preliminary data.</text>
</comment>
<dbReference type="InterPro" id="IPR001387">
    <property type="entry name" value="Cro/C1-type_HTH"/>
</dbReference>
<gene>
    <name evidence="3" type="ORF">GUR47_38275</name>
</gene>
<evidence type="ECO:0000259" key="2">
    <source>
        <dbReference type="PROSITE" id="PS50943"/>
    </source>
</evidence>
<feature type="compositionally biased region" description="Low complexity" evidence="1">
    <location>
        <begin position="378"/>
        <end position="391"/>
    </location>
</feature>
<feature type="region of interest" description="Disordered" evidence="1">
    <location>
        <begin position="348"/>
        <end position="407"/>
    </location>
</feature>
<dbReference type="CDD" id="cd00093">
    <property type="entry name" value="HTH_XRE"/>
    <property type="match status" value="1"/>
</dbReference>
<name>A0A6B3QWP0_STRTE</name>
<dbReference type="Pfam" id="PF13560">
    <property type="entry name" value="HTH_31"/>
    <property type="match status" value="1"/>
</dbReference>
<feature type="domain" description="HTH cro/C1-type" evidence="2">
    <location>
        <begin position="203"/>
        <end position="257"/>
    </location>
</feature>
<accession>A0A6B3QWP0</accession>
<organism evidence="3">
    <name type="scientific">Streptomyces tendae</name>
    <dbReference type="NCBI Taxonomy" id="1932"/>
    <lineage>
        <taxon>Bacteria</taxon>
        <taxon>Bacillati</taxon>
        <taxon>Actinomycetota</taxon>
        <taxon>Actinomycetes</taxon>
        <taxon>Kitasatosporales</taxon>
        <taxon>Streptomycetaceae</taxon>
        <taxon>Streptomyces</taxon>
    </lineage>
</organism>
<dbReference type="InterPro" id="IPR010982">
    <property type="entry name" value="Lambda_DNA-bd_dom_sf"/>
</dbReference>
<protein>
    <submittedName>
        <fullName evidence="3">Helix-turn-helix domain-containing protein</fullName>
    </submittedName>
</protein>
<dbReference type="AlphaFoldDB" id="A0A6B3QWP0"/>
<evidence type="ECO:0000313" key="3">
    <source>
        <dbReference type="EMBL" id="NEV92483.1"/>
    </source>
</evidence>
<sequence>MGNTFSRPTCKQCGRPRHLQATGRPGDYCSTRCRQAAHRQRQAAAAPPDTEEVDQALRFRLQEISRTARNLLLAIDEPDTPVQELLASMVHLQVTSERLNPDMVARARLQGASWEQISTPLGMSKDAARKKWSGARRPPAQQLPGRPTRQPAVTPPSDNAPALRPTADGRDPYRDSPTPHGVTSAAFGALPPGTNGQDLATVLSSLQRASGLSLRALASRSDLSASFLSRLMTGERFPSWKNVAAIARACGADPDVLRKVWEASAARRDTTPRPVSLATALRYLHQRAGSPTPWAIAITSGNTLDQDHVTALLTGTTTAPWEDVERLIQVLDGEPSFFLPLWRAETTKIASPPPPPAPSLSDTPPTGQRAEELLTVFSSTLSPPLRTTTPRRPLPTPIHGITPWPRP</sequence>
<dbReference type="PROSITE" id="PS50943">
    <property type="entry name" value="HTH_CROC1"/>
    <property type="match status" value="1"/>
</dbReference>
<dbReference type="EMBL" id="JAAIFS010000015">
    <property type="protein sequence ID" value="NEV92483.1"/>
    <property type="molecule type" value="Genomic_DNA"/>
</dbReference>
<dbReference type="Gene3D" id="1.10.260.40">
    <property type="entry name" value="lambda repressor-like DNA-binding domains"/>
    <property type="match status" value="1"/>
</dbReference>
<dbReference type="GO" id="GO:0003677">
    <property type="term" value="F:DNA binding"/>
    <property type="evidence" value="ECO:0007669"/>
    <property type="project" value="InterPro"/>
</dbReference>
<evidence type="ECO:0000256" key="1">
    <source>
        <dbReference type="SAM" id="MobiDB-lite"/>
    </source>
</evidence>
<feature type="region of interest" description="Disordered" evidence="1">
    <location>
        <begin position="120"/>
        <end position="190"/>
    </location>
</feature>
<proteinExistence type="predicted"/>